<evidence type="ECO:0000256" key="17">
    <source>
        <dbReference type="HAMAP-Rule" id="MF_01965"/>
    </source>
</evidence>
<comment type="similarity">
    <text evidence="17">Belongs to the NnrD/CARKD family.</text>
</comment>
<name>A0A9Q4C339_9EURY</name>
<dbReference type="InterPro" id="IPR004443">
    <property type="entry name" value="YjeF_N_dom"/>
</dbReference>
<feature type="binding site" evidence="18">
    <location>
        <position position="121"/>
    </location>
    <ligand>
        <name>K(+)</name>
        <dbReference type="ChEBI" id="CHEBI:29103"/>
    </ligand>
</feature>
<dbReference type="SUPFAM" id="SSF64153">
    <property type="entry name" value="YjeF N-terminal domain-like"/>
    <property type="match status" value="1"/>
</dbReference>
<keyword evidence="6 17" id="KW-0547">Nucleotide-binding</keyword>
<keyword evidence="9 18" id="KW-0630">Potassium</keyword>
<dbReference type="EMBL" id="RKLV01000002">
    <property type="protein sequence ID" value="MCX2818171.1"/>
    <property type="molecule type" value="Genomic_DNA"/>
</dbReference>
<dbReference type="EC" id="5.1.99.6" evidence="19"/>
<dbReference type="InterPro" id="IPR030677">
    <property type="entry name" value="Nnr"/>
</dbReference>
<comment type="catalytic activity">
    <reaction evidence="1 18 19">
        <text>(6R)-NADHX = (6S)-NADHX</text>
        <dbReference type="Rhea" id="RHEA:32215"/>
        <dbReference type="ChEBI" id="CHEBI:64074"/>
        <dbReference type="ChEBI" id="CHEBI:64075"/>
        <dbReference type="EC" id="5.1.99.6"/>
    </reaction>
</comment>
<keyword evidence="12 17" id="KW-0456">Lyase</keyword>
<gene>
    <name evidence="17" type="primary">nnrD</name>
    <name evidence="18" type="synonym">nnrE</name>
    <name evidence="22" type="ORF">EGH25_02240</name>
</gene>
<dbReference type="GO" id="GO:0052855">
    <property type="term" value="F:ADP-dependent NAD(P)H-hydrate dehydratase activity"/>
    <property type="evidence" value="ECO:0007669"/>
    <property type="project" value="UniProtKB-UniRule"/>
</dbReference>
<comment type="caution">
    <text evidence="17">Lacks conserved residue(s) required for the propagation of feature annotation.</text>
</comment>
<dbReference type="GO" id="GO:0046496">
    <property type="term" value="P:nicotinamide nucleotide metabolic process"/>
    <property type="evidence" value="ECO:0007669"/>
    <property type="project" value="UniProtKB-UniRule"/>
</dbReference>
<dbReference type="EC" id="4.2.1.136" evidence="19"/>
<keyword evidence="23" id="KW-1185">Reference proteome</keyword>
<organism evidence="22 23">
    <name type="scientific">Halorutilus salinus</name>
    <dbReference type="NCBI Taxonomy" id="2487751"/>
    <lineage>
        <taxon>Archaea</taxon>
        <taxon>Methanobacteriati</taxon>
        <taxon>Methanobacteriota</taxon>
        <taxon>Stenosarchaea group</taxon>
        <taxon>Halobacteria</taxon>
        <taxon>Halorutilales</taxon>
        <taxon>Halorutilaceae</taxon>
        <taxon>Halorutilus</taxon>
    </lineage>
</organism>
<proteinExistence type="inferred from homology"/>
<comment type="cofactor">
    <cofactor evidence="18 19">
        <name>K(+)</name>
        <dbReference type="ChEBI" id="CHEBI:29103"/>
    </cofactor>
    <text evidence="18 19">Binds 1 potassium ion per subunit.</text>
</comment>
<feature type="binding site" evidence="18">
    <location>
        <begin position="52"/>
        <end position="56"/>
    </location>
    <ligand>
        <name>(6S)-NADPHX</name>
        <dbReference type="ChEBI" id="CHEBI:64076"/>
    </ligand>
</feature>
<dbReference type="NCBIfam" id="TIGR00196">
    <property type="entry name" value="yjeF_cterm"/>
    <property type="match status" value="1"/>
</dbReference>
<evidence type="ECO:0000256" key="15">
    <source>
        <dbReference type="ARBA" id="ARBA00048238"/>
    </source>
</evidence>
<dbReference type="InterPro" id="IPR029056">
    <property type="entry name" value="Ribokinase-like"/>
</dbReference>
<dbReference type="GO" id="GO:0110051">
    <property type="term" value="P:metabolite repair"/>
    <property type="evidence" value="ECO:0007669"/>
    <property type="project" value="TreeGrafter"/>
</dbReference>
<dbReference type="AlphaFoldDB" id="A0A9Q4C339"/>
<feature type="binding site" evidence="18">
    <location>
        <position position="154"/>
    </location>
    <ligand>
        <name>(6S)-NADPHX</name>
        <dbReference type="ChEBI" id="CHEBI:64076"/>
    </ligand>
</feature>
<evidence type="ECO:0000256" key="9">
    <source>
        <dbReference type="ARBA" id="ARBA00022958"/>
    </source>
</evidence>
<evidence type="ECO:0000256" key="16">
    <source>
        <dbReference type="ARBA" id="ARBA00049209"/>
    </source>
</evidence>
<feature type="binding site" evidence="17">
    <location>
        <position position="309"/>
    </location>
    <ligand>
        <name>(6S)-NADPHX</name>
        <dbReference type="ChEBI" id="CHEBI:64076"/>
    </ligand>
</feature>
<feature type="binding site" evidence="17">
    <location>
        <position position="354"/>
    </location>
    <ligand>
        <name>(6S)-NADPHX</name>
        <dbReference type="ChEBI" id="CHEBI:64076"/>
    </ligand>
</feature>
<dbReference type="PANTHER" id="PTHR12592">
    <property type="entry name" value="ATP-DEPENDENT (S)-NAD(P)H-HYDRATE DEHYDRATASE FAMILY MEMBER"/>
    <property type="match status" value="1"/>
</dbReference>
<comment type="catalytic activity">
    <reaction evidence="15 17 19">
        <text>(6S)-NADHX + ADP = AMP + phosphate + NADH + H(+)</text>
        <dbReference type="Rhea" id="RHEA:32223"/>
        <dbReference type="ChEBI" id="CHEBI:15378"/>
        <dbReference type="ChEBI" id="CHEBI:43474"/>
        <dbReference type="ChEBI" id="CHEBI:57945"/>
        <dbReference type="ChEBI" id="CHEBI:64074"/>
        <dbReference type="ChEBI" id="CHEBI:456215"/>
        <dbReference type="ChEBI" id="CHEBI:456216"/>
        <dbReference type="EC" id="4.2.1.136"/>
    </reaction>
</comment>
<evidence type="ECO:0000256" key="2">
    <source>
        <dbReference type="ARBA" id="ARBA00000909"/>
    </source>
</evidence>
<evidence type="ECO:0000256" key="14">
    <source>
        <dbReference type="ARBA" id="ARBA00025153"/>
    </source>
</evidence>
<keyword evidence="11 18" id="KW-0413">Isomerase</keyword>
<dbReference type="HAMAP" id="MF_01966">
    <property type="entry name" value="NADHX_epimerase"/>
    <property type="match status" value="1"/>
</dbReference>
<keyword evidence="8 17" id="KW-0521">NADP</keyword>
<comment type="function">
    <text evidence="18">Catalyzes the epimerization of the S- and R-forms of NAD(P)HX, a damaged form of NAD(P)H that is a result of enzymatic or heat-dependent hydration. This is a prerequisite for the S-specific NAD(P)H-hydrate dehydratase to allow the repair of both epimers of NAD(P)HX.</text>
</comment>
<evidence type="ECO:0000256" key="6">
    <source>
        <dbReference type="ARBA" id="ARBA00022741"/>
    </source>
</evidence>
<evidence type="ECO:0000256" key="13">
    <source>
        <dbReference type="ARBA" id="ARBA00023268"/>
    </source>
</evidence>
<keyword evidence="10 17" id="KW-0520">NAD</keyword>
<comment type="similarity">
    <text evidence="3 19">In the N-terminal section; belongs to the NnrE/AIBP family.</text>
</comment>
<feature type="domain" description="YjeF C-terminal" evidence="20">
    <location>
        <begin position="207"/>
        <end position="476"/>
    </location>
</feature>
<dbReference type="Pfam" id="PF03853">
    <property type="entry name" value="YjeF_N"/>
    <property type="match status" value="1"/>
</dbReference>
<evidence type="ECO:0000259" key="21">
    <source>
        <dbReference type="PROSITE" id="PS51385"/>
    </source>
</evidence>
<comment type="catalytic activity">
    <reaction evidence="16 17 19">
        <text>(6S)-NADPHX + ADP = AMP + phosphate + NADPH + H(+)</text>
        <dbReference type="Rhea" id="RHEA:32235"/>
        <dbReference type="ChEBI" id="CHEBI:15378"/>
        <dbReference type="ChEBI" id="CHEBI:43474"/>
        <dbReference type="ChEBI" id="CHEBI:57783"/>
        <dbReference type="ChEBI" id="CHEBI:64076"/>
        <dbReference type="ChEBI" id="CHEBI:456215"/>
        <dbReference type="ChEBI" id="CHEBI:456216"/>
        <dbReference type="EC" id="4.2.1.136"/>
    </reaction>
</comment>
<evidence type="ECO:0000256" key="10">
    <source>
        <dbReference type="ARBA" id="ARBA00023027"/>
    </source>
</evidence>
<feature type="domain" description="YjeF N-terminal" evidence="21">
    <location>
        <begin position="7"/>
        <end position="206"/>
    </location>
</feature>
<dbReference type="Gene3D" id="3.40.50.10260">
    <property type="entry name" value="YjeF N-terminal domain"/>
    <property type="match status" value="1"/>
</dbReference>
<dbReference type="PROSITE" id="PS51385">
    <property type="entry name" value="YJEF_N"/>
    <property type="match status" value="1"/>
</dbReference>
<comment type="caution">
    <text evidence="22">The sequence shown here is derived from an EMBL/GenBank/DDBJ whole genome shotgun (WGS) entry which is preliminary data.</text>
</comment>
<accession>A0A9Q4C339</accession>
<dbReference type="InterPro" id="IPR000631">
    <property type="entry name" value="CARKD"/>
</dbReference>
<evidence type="ECO:0000256" key="5">
    <source>
        <dbReference type="ARBA" id="ARBA00022723"/>
    </source>
</evidence>
<dbReference type="GO" id="GO:0046872">
    <property type="term" value="F:metal ion binding"/>
    <property type="evidence" value="ECO:0007669"/>
    <property type="project" value="UniProtKB-UniRule"/>
</dbReference>
<protein>
    <recommendedName>
        <fullName evidence="19">Bifunctional NAD(P)H-hydrate repair enzyme</fullName>
    </recommendedName>
    <alternativeName>
        <fullName evidence="19">Nicotinamide nucleotide repair protein</fullName>
    </alternativeName>
    <domain>
        <recommendedName>
            <fullName evidence="19">ADP-dependent (S)-NAD(P)H-hydrate dehydratase</fullName>
            <ecNumber evidence="19">4.2.1.136</ecNumber>
        </recommendedName>
        <alternativeName>
            <fullName evidence="19">ADP-dependent NAD(P)HX dehydratase</fullName>
        </alternativeName>
    </domain>
    <domain>
        <recommendedName>
            <fullName evidence="19">NAD(P)H-hydrate epimerase</fullName>
            <ecNumber evidence="19">5.1.99.6</ecNumber>
        </recommendedName>
    </domain>
</protein>
<dbReference type="CDD" id="cd01171">
    <property type="entry name" value="YXKO-related"/>
    <property type="match status" value="1"/>
</dbReference>
<feature type="binding site" evidence="17">
    <location>
        <position position="419"/>
    </location>
    <ligand>
        <name>(6S)-NADPHX</name>
        <dbReference type="ChEBI" id="CHEBI:64076"/>
    </ligand>
</feature>
<comment type="cofactor">
    <cofactor evidence="17">
        <name>Mg(2+)</name>
        <dbReference type="ChEBI" id="CHEBI:18420"/>
    </cofactor>
</comment>
<feature type="binding site" evidence="17">
    <location>
        <position position="241"/>
    </location>
    <ligand>
        <name>(6S)-NADPHX</name>
        <dbReference type="ChEBI" id="CHEBI:64076"/>
    </ligand>
</feature>
<dbReference type="Pfam" id="PF01256">
    <property type="entry name" value="Carb_kinase"/>
    <property type="match status" value="1"/>
</dbReference>
<sequence length="479" mass="49671">MITSQRMAVVDRNASALGVSPDRLMENAGAALGREAKREDPDDAVVLAGTGNNGGDALVAARFLSNVADVTTVLLGRSSRIRSQEASESWRILERSEANLVELRDSTALDDLNFDVDVVVDGMLGVGVSGGLREPVASAVETVNGSDARVVSADVPSGVDPDVEEPSGGYVDADAVVTFHDEKRVHGALDARVVVADIGIPDSAEELVGQGDLWLLQRMPDAHKGDHGRVLVVGGGPYTGAPGLTARATLRAGADLVEVVAPERAADAVASYSPDLITSALDGDHLKPRHVDGVAERAEDADTVVVGPGLGSADETLDAVGELLPRLDNAVVDADALRKIDTVDEDAEVIATPHAGELAHHVDGVPDGWRERRPVVERFAEEKGVVTLLKGRYDVVSDGSETRASRTGNPGMTVGGTGDVLAGVCGALSARLGCFDAACIAAFANGRAGDAVVEEKGYGITATDLVEALPQALRKDEDV</sequence>
<evidence type="ECO:0000313" key="23">
    <source>
        <dbReference type="Proteomes" id="UP001149411"/>
    </source>
</evidence>
<comment type="function">
    <text evidence="14 19">Bifunctional enzyme that catalyzes the epimerization of the S- and R-forms of NAD(P)HX and the dehydration of the S-form of NAD(P)HX at the expense of ADP, which is converted to AMP. This allows the repair of both epimers of NAD(P)HX, a damaged form of NAD(P)H that is a result of enzymatic or heat-dependent hydration.</text>
</comment>
<evidence type="ECO:0000256" key="1">
    <source>
        <dbReference type="ARBA" id="ARBA00000013"/>
    </source>
</evidence>
<evidence type="ECO:0000313" key="22">
    <source>
        <dbReference type="EMBL" id="MCX2818171.1"/>
    </source>
</evidence>
<feature type="binding site" evidence="18">
    <location>
        <position position="53"/>
    </location>
    <ligand>
        <name>K(+)</name>
        <dbReference type="ChEBI" id="CHEBI:29103"/>
    </ligand>
</feature>
<dbReference type="RefSeq" id="WP_266085866.1">
    <property type="nucleotide sequence ID" value="NZ_RKLV01000002.1"/>
</dbReference>
<evidence type="ECO:0000256" key="7">
    <source>
        <dbReference type="ARBA" id="ARBA00022840"/>
    </source>
</evidence>
<dbReference type="NCBIfam" id="TIGR00197">
    <property type="entry name" value="yjeF_nterm"/>
    <property type="match status" value="1"/>
</dbReference>
<reference evidence="22" key="1">
    <citation type="submission" date="2022-09" db="EMBL/GenBank/DDBJ databases">
        <title>Haloadaptaus new haloarchaeum isolated from saline soil.</title>
        <authorList>
            <person name="Duran-Viseras A."/>
            <person name="Sanchez-Porro C."/>
            <person name="Ventosa A."/>
        </authorList>
    </citation>
    <scope>NUCLEOTIDE SEQUENCE</scope>
    <source>
        <strain evidence="22">F3-133</strain>
    </source>
</reference>
<evidence type="ECO:0000256" key="12">
    <source>
        <dbReference type="ARBA" id="ARBA00023239"/>
    </source>
</evidence>
<dbReference type="PROSITE" id="PS51383">
    <property type="entry name" value="YJEF_C_3"/>
    <property type="match status" value="1"/>
</dbReference>
<feature type="binding site" evidence="18">
    <location>
        <begin position="125"/>
        <end position="131"/>
    </location>
    <ligand>
        <name>(6S)-NADPHX</name>
        <dbReference type="ChEBI" id="CHEBI:64076"/>
    </ligand>
</feature>
<dbReference type="HAMAP" id="MF_01965">
    <property type="entry name" value="NADHX_dehydratase"/>
    <property type="match status" value="1"/>
</dbReference>
<feature type="binding site" evidence="18">
    <location>
        <position position="157"/>
    </location>
    <ligand>
        <name>K(+)</name>
        <dbReference type="ChEBI" id="CHEBI:29103"/>
    </ligand>
</feature>
<dbReference type="PANTHER" id="PTHR12592:SF0">
    <property type="entry name" value="ATP-DEPENDENT (S)-NAD(P)H-HYDRATE DEHYDRATASE"/>
    <property type="match status" value="1"/>
</dbReference>
<evidence type="ECO:0000256" key="8">
    <source>
        <dbReference type="ARBA" id="ARBA00022857"/>
    </source>
</evidence>
<evidence type="ECO:0000256" key="11">
    <source>
        <dbReference type="ARBA" id="ARBA00023235"/>
    </source>
</evidence>
<keyword evidence="7 17" id="KW-0067">ATP-binding</keyword>
<dbReference type="SUPFAM" id="SSF53613">
    <property type="entry name" value="Ribokinase-like"/>
    <property type="match status" value="1"/>
</dbReference>
<dbReference type="GO" id="GO:0005524">
    <property type="term" value="F:ATP binding"/>
    <property type="evidence" value="ECO:0007669"/>
    <property type="project" value="UniProtKB-UniRule"/>
</dbReference>
<evidence type="ECO:0000256" key="19">
    <source>
        <dbReference type="PIRNR" id="PIRNR017184"/>
    </source>
</evidence>
<comment type="subunit">
    <text evidence="17">Homotetramer.</text>
</comment>
<dbReference type="PIRSF" id="PIRSF017184">
    <property type="entry name" value="Nnr"/>
    <property type="match status" value="1"/>
</dbReference>
<dbReference type="InterPro" id="IPR036652">
    <property type="entry name" value="YjeF_N_dom_sf"/>
</dbReference>
<evidence type="ECO:0000256" key="4">
    <source>
        <dbReference type="ARBA" id="ARBA00009524"/>
    </source>
</evidence>
<dbReference type="Gene3D" id="3.40.1190.20">
    <property type="match status" value="1"/>
</dbReference>
<feature type="binding site" evidence="17">
    <location>
        <position position="418"/>
    </location>
    <ligand>
        <name>AMP</name>
        <dbReference type="ChEBI" id="CHEBI:456215"/>
    </ligand>
</feature>
<keyword evidence="5 18" id="KW-0479">Metal-binding</keyword>
<comment type="similarity">
    <text evidence="18">Belongs to the NnrE/AIBP family.</text>
</comment>
<evidence type="ECO:0000256" key="18">
    <source>
        <dbReference type="HAMAP-Rule" id="MF_01966"/>
    </source>
</evidence>
<evidence type="ECO:0000256" key="3">
    <source>
        <dbReference type="ARBA" id="ARBA00006001"/>
    </source>
</evidence>
<keyword evidence="13" id="KW-0511">Multifunctional enzyme</keyword>
<comment type="function">
    <text evidence="17">Catalyzes the dehydration of the S-form of NAD(P)HX at the expense of ADP, which is converted to AMP. Together with NAD(P)HX epimerase, which catalyzes the epimerization of the S- and R-forms, the enzyme allows the repair of both epimers of NAD(P)HX, a damaged form of NAD(P)H that is a result of enzymatic or heat-dependent hydration.</text>
</comment>
<evidence type="ECO:0000259" key="20">
    <source>
        <dbReference type="PROSITE" id="PS51383"/>
    </source>
</evidence>
<comment type="similarity">
    <text evidence="4 19">In the C-terminal section; belongs to the NnrD/CARKD family.</text>
</comment>
<comment type="catalytic activity">
    <reaction evidence="2 18 19">
        <text>(6R)-NADPHX = (6S)-NADPHX</text>
        <dbReference type="Rhea" id="RHEA:32227"/>
        <dbReference type="ChEBI" id="CHEBI:64076"/>
        <dbReference type="ChEBI" id="CHEBI:64077"/>
        <dbReference type="EC" id="5.1.99.6"/>
    </reaction>
</comment>
<dbReference type="Proteomes" id="UP001149411">
    <property type="component" value="Unassembled WGS sequence"/>
</dbReference>
<dbReference type="GO" id="GO:0052856">
    <property type="term" value="F:NAD(P)HX epimerase activity"/>
    <property type="evidence" value="ECO:0007669"/>
    <property type="project" value="UniProtKB-UniRule"/>
</dbReference>